<feature type="transmembrane region" description="Helical" evidence="5">
    <location>
        <begin position="70"/>
        <end position="89"/>
    </location>
</feature>
<dbReference type="InterPro" id="IPR036513">
    <property type="entry name" value="STAS_dom_sf"/>
</dbReference>
<feature type="domain" description="SLC26A/SulP transporter" evidence="6">
    <location>
        <begin position="18"/>
        <end position="371"/>
    </location>
</feature>
<reference evidence="7 8" key="1">
    <citation type="journal article" date="2014" name="Nature">
        <title>An environmental bacterial taxon with a large and distinct metabolic repertoire.</title>
        <authorList>
            <person name="Wilson M.C."/>
            <person name="Mori T."/>
            <person name="Ruckert C."/>
            <person name="Uria A.R."/>
            <person name="Helf M.J."/>
            <person name="Takada K."/>
            <person name="Gernert C."/>
            <person name="Steffens U.A."/>
            <person name="Heycke N."/>
            <person name="Schmitt S."/>
            <person name="Rinke C."/>
            <person name="Helfrich E.J."/>
            <person name="Brachmann A.O."/>
            <person name="Gurgui C."/>
            <person name="Wakimoto T."/>
            <person name="Kracht M."/>
            <person name="Crusemann M."/>
            <person name="Hentschel U."/>
            <person name="Abe I."/>
            <person name="Matsunaga S."/>
            <person name="Kalinowski J."/>
            <person name="Takeyama H."/>
            <person name="Piel J."/>
        </authorList>
    </citation>
    <scope>NUCLEOTIDE SEQUENCE [LARGE SCALE GENOMIC DNA]</scope>
    <source>
        <strain evidence="8">TSY1</strain>
    </source>
</reference>
<name>W4LAV6_ENTF1</name>
<evidence type="ECO:0000256" key="1">
    <source>
        <dbReference type="ARBA" id="ARBA00004141"/>
    </source>
</evidence>
<dbReference type="Gene3D" id="3.30.750.24">
    <property type="entry name" value="STAS domain"/>
    <property type="match status" value="1"/>
</dbReference>
<dbReference type="InterPro" id="IPR001902">
    <property type="entry name" value="SLC26A/SulP_fam"/>
</dbReference>
<evidence type="ECO:0000259" key="6">
    <source>
        <dbReference type="Pfam" id="PF00916"/>
    </source>
</evidence>
<dbReference type="PANTHER" id="PTHR11814">
    <property type="entry name" value="SULFATE TRANSPORTER"/>
    <property type="match status" value="1"/>
</dbReference>
<keyword evidence="8" id="KW-1185">Reference proteome</keyword>
<dbReference type="PATRIC" id="fig|1429438.4.peg.6048"/>
<accession>W4LAV6</accession>
<evidence type="ECO:0000256" key="5">
    <source>
        <dbReference type="SAM" id="Phobius"/>
    </source>
</evidence>
<feature type="transmembrane region" description="Helical" evidence="5">
    <location>
        <begin position="95"/>
        <end position="118"/>
    </location>
</feature>
<evidence type="ECO:0000256" key="3">
    <source>
        <dbReference type="ARBA" id="ARBA00022989"/>
    </source>
</evidence>
<feature type="transmembrane region" description="Helical" evidence="5">
    <location>
        <begin position="197"/>
        <end position="216"/>
    </location>
</feature>
<dbReference type="GO" id="GO:0016020">
    <property type="term" value="C:membrane"/>
    <property type="evidence" value="ECO:0007669"/>
    <property type="project" value="UniProtKB-SubCell"/>
</dbReference>
<dbReference type="HOGENOM" id="CLU_003182_13_1_7"/>
<feature type="transmembrane region" description="Helical" evidence="5">
    <location>
        <begin position="236"/>
        <end position="257"/>
    </location>
</feature>
<proteinExistence type="predicted"/>
<comment type="subcellular location">
    <subcellularLocation>
        <location evidence="1">Membrane</location>
        <topology evidence="1">Multi-pass membrane protein</topology>
    </subcellularLocation>
</comment>
<dbReference type="Proteomes" id="UP000019141">
    <property type="component" value="Unassembled WGS sequence"/>
</dbReference>
<organism evidence="7 8">
    <name type="scientific">Entotheonella factor</name>
    <dbReference type="NCBI Taxonomy" id="1429438"/>
    <lineage>
        <taxon>Bacteria</taxon>
        <taxon>Pseudomonadati</taxon>
        <taxon>Nitrospinota/Tectimicrobiota group</taxon>
        <taxon>Candidatus Tectimicrobiota</taxon>
        <taxon>Candidatus Entotheonellia</taxon>
        <taxon>Candidatus Entotheonellales</taxon>
        <taxon>Candidatus Entotheonellaceae</taxon>
        <taxon>Candidatus Entotheonella</taxon>
    </lineage>
</organism>
<gene>
    <name evidence="7" type="ORF">ETSY1_31860</name>
</gene>
<feature type="transmembrane region" description="Helical" evidence="5">
    <location>
        <begin position="20"/>
        <end position="39"/>
    </location>
</feature>
<evidence type="ECO:0000313" key="7">
    <source>
        <dbReference type="EMBL" id="ETW95132.1"/>
    </source>
</evidence>
<feature type="transmembrane region" description="Helical" evidence="5">
    <location>
        <begin position="45"/>
        <end position="63"/>
    </location>
</feature>
<dbReference type="InterPro" id="IPR011547">
    <property type="entry name" value="SLC26A/SulP_dom"/>
</dbReference>
<dbReference type="EMBL" id="AZHW01000953">
    <property type="protein sequence ID" value="ETW95132.1"/>
    <property type="molecule type" value="Genomic_DNA"/>
</dbReference>
<evidence type="ECO:0000256" key="2">
    <source>
        <dbReference type="ARBA" id="ARBA00022692"/>
    </source>
</evidence>
<sequence>MERSTQPNKTKALAIHPGDFLAGLSVALLAIPQAMAYAGLAGMPAYTGLYVAAIPPIAAAYFASSPYLQTGPVALTALLTFAVLSQLAHPGTAEYIGLAALLALMVGVARLAVGLIRLGSVAYLMSQPMLIGFTSAAAILICFSQLSTVLGVQPPIDGVLPGSVWTLTHPSFWEWGSLILSLLTVALIQLGRRLHPLFPGVLIAVGIGVAYSHWWDYSGPILGDVPTGFPSLHWDFPWASLPALLIGAGVIAILGFAEPASIARTYATQDRIPWDANQEFVGQGVANLAAAFAGGFPVGGSFSRSAANRLAGAKTRWSGAITGIVVLFFLPFTTVLRDLPQAVLGAIVIATVMNLVRPRQLLGLLKYSRPQAAIGLLTFMLTLVLAPRIEIAVIIGVALAVAHHLRREQKLVFDHWTDAGGLHFKPQGVLWFGSAYTVEAEFAELLAKHPEVTDVKLHLGGLGRIDLSAAIMFKQLMEDAKTAGMKVELLDVPPMAKSWVDRVWQEELEA</sequence>
<feature type="transmembrane region" description="Helical" evidence="5">
    <location>
        <begin position="376"/>
        <end position="402"/>
    </location>
</feature>
<dbReference type="AlphaFoldDB" id="W4LAV6"/>
<dbReference type="GO" id="GO:0055085">
    <property type="term" value="P:transmembrane transport"/>
    <property type="evidence" value="ECO:0007669"/>
    <property type="project" value="InterPro"/>
</dbReference>
<keyword evidence="3 5" id="KW-1133">Transmembrane helix</keyword>
<comment type="caution">
    <text evidence="7">The sequence shown here is derived from an EMBL/GenBank/DDBJ whole genome shotgun (WGS) entry which is preliminary data.</text>
</comment>
<evidence type="ECO:0000313" key="8">
    <source>
        <dbReference type="Proteomes" id="UP000019141"/>
    </source>
</evidence>
<keyword evidence="4 5" id="KW-0472">Membrane</keyword>
<feature type="transmembrane region" description="Helical" evidence="5">
    <location>
        <begin position="317"/>
        <end position="333"/>
    </location>
</feature>
<evidence type="ECO:0000256" key="4">
    <source>
        <dbReference type="ARBA" id="ARBA00023136"/>
    </source>
</evidence>
<dbReference type="SUPFAM" id="SSF52091">
    <property type="entry name" value="SpoIIaa-like"/>
    <property type="match status" value="1"/>
</dbReference>
<keyword evidence="2 5" id="KW-0812">Transmembrane</keyword>
<protein>
    <recommendedName>
        <fullName evidence="6">SLC26A/SulP transporter domain-containing protein</fullName>
    </recommendedName>
</protein>
<feature type="transmembrane region" description="Helical" evidence="5">
    <location>
        <begin position="130"/>
        <end position="152"/>
    </location>
</feature>
<feature type="transmembrane region" description="Helical" evidence="5">
    <location>
        <begin position="172"/>
        <end position="190"/>
    </location>
</feature>
<dbReference type="Pfam" id="PF00916">
    <property type="entry name" value="Sulfate_transp"/>
    <property type="match status" value="1"/>
</dbReference>